<proteinExistence type="inferred from homology"/>
<evidence type="ECO:0000313" key="5">
    <source>
        <dbReference type="Proteomes" id="UP001549047"/>
    </source>
</evidence>
<protein>
    <submittedName>
        <fullName evidence="4">Soluble lytic murein transglycosylase-like protein</fullName>
    </submittedName>
</protein>
<dbReference type="InterPro" id="IPR008258">
    <property type="entry name" value="Transglycosylase_SLT_dom_1"/>
</dbReference>
<gene>
    <name evidence="4" type="ORF">ABID16_000402</name>
</gene>
<dbReference type="SUPFAM" id="SSF53955">
    <property type="entry name" value="Lysozyme-like"/>
    <property type="match status" value="1"/>
</dbReference>
<comment type="similarity">
    <text evidence="1">Belongs to the virb1 family.</text>
</comment>
<dbReference type="RefSeq" id="WP_354554684.1">
    <property type="nucleotide sequence ID" value="NZ_JBEPMB010000001.1"/>
</dbReference>
<accession>A0ABV2IUD7</accession>
<name>A0ABV2IUD7_9HYPH</name>
<dbReference type="InterPro" id="IPR023346">
    <property type="entry name" value="Lysozyme-like_dom_sf"/>
</dbReference>
<comment type="caution">
    <text evidence="4">The sequence shown here is derived from an EMBL/GenBank/DDBJ whole genome shotgun (WGS) entry which is preliminary data.</text>
</comment>
<sequence>MILKKTVKTGLAATGVLSALFAAGCTSVAQTPVDQLMSEQIVVPSAKPGTQIAGIPSADDIQAMAQMETEVANARAKAMEEKRIAAAAAAAAAREQAALCAAGAANTAKATAAGAPAAKGAPAVNCPAKAGDPVTAAAEKAGPTVELAEAVNTPATSVNSSLAYAAPPLPASSDAFAAQTEAMQGSGIVMASAPASMTIAMAAPDANNGRINLLISKYASMYGVPETLVHRVAKRESTYNPRAQHRGNYGLMQIRYNTAKSLGYDGAPTGLLDAETNLKYAVKYLRGAWIVAGKNEKAADWLYRTGYYYDAKRKGLLDDIQ</sequence>
<keyword evidence="2" id="KW-0732">Signal</keyword>
<dbReference type="PROSITE" id="PS51257">
    <property type="entry name" value="PROKAR_LIPOPROTEIN"/>
    <property type="match status" value="1"/>
</dbReference>
<feature type="signal peptide" evidence="2">
    <location>
        <begin position="1"/>
        <end position="29"/>
    </location>
</feature>
<feature type="chain" id="PRO_5045256735" evidence="2">
    <location>
        <begin position="30"/>
        <end position="321"/>
    </location>
</feature>
<dbReference type="Pfam" id="PF01464">
    <property type="entry name" value="SLT"/>
    <property type="match status" value="1"/>
</dbReference>
<dbReference type="Gene3D" id="1.10.530.10">
    <property type="match status" value="1"/>
</dbReference>
<evidence type="ECO:0000259" key="3">
    <source>
        <dbReference type="Pfam" id="PF01464"/>
    </source>
</evidence>
<dbReference type="EMBL" id="JBEPMB010000001">
    <property type="protein sequence ID" value="MET3612097.1"/>
    <property type="molecule type" value="Genomic_DNA"/>
</dbReference>
<reference evidence="4 5" key="1">
    <citation type="submission" date="2024-06" db="EMBL/GenBank/DDBJ databases">
        <title>Genomic Encyclopedia of Type Strains, Phase IV (KMG-IV): sequencing the most valuable type-strain genomes for metagenomic binning, comparative biology and taxonomic classification.</title>
        <authorList>
            <person name="Goeker M."/>
        </authorList>
    </citation>
    <scope>NUCLEOTIDE SEQUENCE [LARGE SCALE GENOMIC DNA]</scope>
    <source>
        <strain evidence="4 5">DSM 29780</strain>
    </source>
</reference>
<organism evidence="4 5">
    <name type="scientific">Rhizobium aquaticum</name>
    <dbReference type="NCBI Taxonomy" id="1549636"/>
    <lineage>
        <taxon>Bacteria</taxon>
        <taxon>Pseudomonadati</taxon>
        <taxon>Pseudomonadota</taxon>
        <taxon>Alphaproteobacteria</taxon>
        <taxon>Hyphomicrobiales</taxon>
        <taxon>Rhizobiaceae</taxon>
        <taxon>Rhizobium/Agrobacterium group</taxon>
        <taxon>Rhizobium</taxon>
    </lineage>
</organism>
<feature type="domain" description="Transglycosylase SLT" evidence="3">
    <location>
        <begin position="214"/>
        <end position="287"/>
    </location>
</feature>
<evidence type="ECO:0000313" key="4">
    <source>
        <dbReference type="EMBL" id="MET3612097.1"/>
    </source>
</evidence>
<evidence type="ECO:0000256" key="2">
    <source>
        <dbReference type="SAM" id="SignalP"/>
    </source>
</evidence>
<evidence type="ECO:0000256" key="1">
    <source>
        <dbReference type="ARBA" id="ARBA00009387"/>
    </source>
</evidence>
<keyword evidence="5" id="KW-1185">Reference proteome</keyword>
<dbReference type="Proteomes" id="UP001549047">
    <property type="component" value="Unassembled WGS sequence"/>
</dbReference>